<evidence type="ECO:0000256" key="1">
    <source>
        <dbReference type="SAM" id="MobiDB-lite"/>
    </source>
</evidence>
<proteinExistence type="predicted"/>
<name>A0A1B0BWK5_9MUSC</name>
<sequence>MTSIANSKEESRPYVNAMSTKMTFKTGGTVPRSPMGGKEQIQPKQTLVEQASETGLKQEKEEKDVLSNRQYEFKNERSTMIAVKQVLNITQIIARERWKGRAKKS</sequence>
<evidence type="ECO:0000313" key="2">
    <source>
        <dbReference type="EnsemblMetazoa" id="GPPI042771-PA"/>
    </source>
</evidence>
<feature type="compositionally biased region" description="Polar residues" evidence="1">
    <location>
        <begin position="42"/>
        <end position="55"/>
    </location>
</feature>
<dbReference type="AlphaFoldDB" id="A0A1B0BWK5"/>
<evidence type="ECO:0000313" key="3">
    <source>
        <dbReference type="Proteomes" id="UP000092460"/>
    </source>
</evidence>
<dbReference type="VEuPathDB" id="VectorBase:GPPI042771"/>
<accession>A0A1B0BWK5</accession>
<protein>
    <submittedName>
        <fullName evidence="2">Uncharacterized protein</fullName>
    </submittedName>
</protein>
<reference evidence="3" key="1">
    <citation type="submission" date="2015-01" db="EMBL/GenBank/DDBJ databases">
        <authorList>
            <person name="Aksoy S."/>
            <person name="Warren W."/>
            <person name="Wilson R.K."/>
        </authorList>
    </citation>
    <scope>NUCLEOTIDE SEQUENCE [LARGE SCALE GENOMIC DNA]</scope>
    <source>
        <strain evidence="3">IAEA</strain>
    </source>
</reference>
<dbReference type="EMBL" id="JXJN01021852">
    <property type="status" value="NOT_ANNOTATED_CDS"/>
    <property type="molecule type" value="Genomic_DNA"/>
</dbReference>
<feature type="region of interest" description="Disordered" evidence="1">
    <location>
        <begin position="1"/>
        <end position="63"/>
    </location>
</feature>
<keyword evidence="3" id="KW-1185">Reference proteome</keyword>
<reference evidence="2" key="2">
    <citation type="submission" date="2020-05" db="UniProtKB">
        <authorList>
            <consortium name="EnsemblMetazoa"/>
        </authorList>
    </citation>
    <scope>IDENTIFICATION</scope>
    <source>
        <strain evidence="2">IAEA</strain>
    </source>
</reference>
<dbReference type="EnsemblMetazoa" id="GPPI042771-RA">
    <property type="protein sequence ID" value="GPPI042771-PA"/>
    <property type="gene ID" value="GPPI042771"/>
</dbReference>
<organism evidence="2 3">
    <name type="scientific">Glossina palpalis gambiensis</name>
    <dbReference type="NCBI Taxonomy" id="67801"/>
    <lineage>
        <taxon>Eukaryota</taxon>
        <taxon>Metazoa</taxon>
        <taxon>Ecdysozoa</taxon>
        <taxon>Arthropoda</taxon>
        <taxon>Hexapoda</taxon>
        <taxon>Insecta</taxon>
        <taxon>Pterygota</taxon>
        <taxon>Neoptera</taxon>
        <taxon>Endopterygota</taxon>
        <taxon>Diptera</taxon>
        <taxon>Brachycera</taxon>
        <taxon>Muscomorpha</taxon>
        <taxon>Hippoboscoidea</taxon>
        <taxon>Glossinidae</taxon>
        <taxon>Glossina</taxon>
    </lineage>
</organism>
<dbReference type="Proteomes" id="UP000092460">
    <property type="component" value="Unassembled WGS sequence"/>
</dbReference>